<evidence type="ECO:0000313" key="3">
    <source>
        <dbReference type="Proteomes" id="UP000283389"/>
    </source>
</evidence>
<evidence type="ECO:0000313" key="2">
    <source>
        <dbReference type="EMBL" id="ROM52153.1"/>
    </source>
</evidence>
<comment type="caution">
    <text evidence="2">The sequence shown here is derived from an EMBL/GenBank/DDBJ whole genome shotgun (WGS) entry which is preliminary data.</text>
</comment>
<evidence type="ECO:0000256" key="1">
    <source>
        <dbReference type="SAM" id="Phobius"/>
    </source>
</evidence>
<dbReference type="Proteomes" id="UP000283389">
    <property type="component" value="Unassembled WGS sequence"/>
</dbReference>
<protein>
    <submittedName>
        <fullName evidence="2">Uncharacterized protein</fullName>
    </submittedName>
</protein>
<dbReference type="AlphaFoldDB" id="A0A423F7Q9"/>
<dbReference type="EMBL" id="MOAZ01000010">
    <property type="protein sequence ID" value="ROM52153.1"/>
    <property type="molecule type" value="Genomic_DNA"/>
</dbReference>
<proteinExistence type="predicted"/>
<gene>
    <name evidence="2" type="ORF">BK649_14795</name>
</gene>
<name>A0A423F7Q9_9PSED</name>
<keyword evidence="1" id="KW-0472">Membrane</keyword>
<keyword evidence="1" id="KW-1133">Transmembrane helix</keyword>
<keyword evidence="1" id="KW-0812">Transmembrane</keyword>
<accession>A0A423F7Q9</accession>
<sequence length="94" mass="10575">MRLSDSRSLWCITAALIFVVGLHGYLIVDGLIRGVAISYSRVGPSITYTLVGQPKLFWFTIIWNVVCEAVFIALTLGMAWAAREMSKNERPKKR</sequence>
<dbReference type="RefSeq" id="WP_123476132.1">
    <property type="nucleotide sequence ID" value="NZ_CAXAQQ010000023.1"/>
</dbReference>
<feature type="transmembrane region" description="Helical" evidence="1">
    <location>
        <begin position="56"/>
        <end position="82"/>
    </location>
</feature>
<reference evidence="2 3" key="1">
    <citation type="submission" date="2016-10" db="EMBL/GenBank/DDBJ databases">
        <title>Comparative genome analysis of multiple Pseudomonas spp. focuses on biocontrol and plant growth promoting traits.</title>
        <authorList>
            <person name="Tao X.-Y."/>
            <person name="Taylor C.G."/>
        </authorList>
    </citation>
    <scope>NUCLEOTIDE SEQUENCE [LARGE SCALE GENOMIC DNA]</scope>
    <source>
        <strain evidence="2 3">36C8</strain>
    </source>
</reference>
<feature type="transmembrane region" description="Helical" evidence="1">
    <location>
        <begin position="12"/>
        <end position="36"/>
    </location>
</feature>
<organism evidence="2 3">
    <name type="scientific">Pseudomonas canadensis</name>
    <dbReference type="NCBI Taxonomy" id="915099"/>
    <lineage>
        <taxon>Bacteria</taxon>
        <taxon>Pseudomonadati</taxon>
        <taxon>Pseudomonadota</taxon>
        <taxon>Gammaproteobacteria</taxon>
        <taxon>Pseudomonadales</taxon>
        <taxon>Pseudomonadaceae</taxon>
        <taxon>Pseudomonas</taxon>
    </lineage>
</organism>